<dbReference type="SUPFAM" id="SSF52440">
    <property type="entry name" value="PreATP-grasp domain"/>
    <property type="match status" value="1"/>
</dbReference>
<dbReference type="RefSeq" id="WP_074597262.1">
    <property type="nucleotide sequence ID" value="NZ_FNHF01000001.1"/>
</dbReference>
<keyword evidence="6" id="KW-0436">Ligase</keyword>
<evidence type="ECO:0000313" key="17">
    <source>
        <dbReference type="Proteomes" id="UP000182347"/>
    </source>
</evidence>
<dbReference type="InterPro" id="IPR005479">
    <property type="entry name" value="CPAse_ATP-bd"/>
</dbReference>
<evidence type="ECO:0000256" key="9">
    <source>
        <dbReference type="ARBA" id="ARBA00022840"/>
    </source>
</evidence>
<dbReference type="InterPro" id="IPR005482">
    <property type="entry name" value="Biotin_COase_C"/>
</dbReference>
<dbReference type="InterPro" id="IPR011764">
    <property type="entry name" value="Biotin_carboxylation_dom"/>
</dbReference>
<sequence>MFEKILIANRGEIAARIIRSCKKLGIKTVAVYSDADRQAKFVDLADESYHIGPAPVSKSYMNIENVIEAAKRSGADAVHPGYGLLSEQASFAEACELESLTFIGPKPAAIEKMGSKVMARQTMKDAGIPIVPGSSDPVADVEEAAAIAEKIGYPVMIKASAGGGGIGMVLAENQKTLKERFPDTSKRAAMLFGDGTMFIEKVISRARHIEVQLLADSYGNVVHLFERECSIQRRHQKVIEEAPSGTVQPDLRKKLGMTAVKAARAIGYENAGTIEFLMDEEQNFYFLEMNTRLQVEHPVTEEITGVDIVEEQIKIAAGHRLGIKQDNLKINGHAIETRIYAEDPYTFYPSPGRITSLKLPEGKGIRHELAVRENAEVTPYYDPMIGKLVVSAASRKEAIQLLKGALDHYHVDGIKTNIPMLKEIVSHEQFEKSNTLTSFIEDYYLKGIRNQKEKEKSK</sequence>
<name>A0A1G9M8B8_9BACI</name>
<dbReference type="GO" id="GO:0046872">
    <property type="term" value="F:metal ion binding"/>
    <property type="evidence" value="ECO:0007669"/>
    <property type="project" value="InterPro"/>
</dbReference>
<dbReference type="Gene3D" id="3.30.470.20">
    <property type="entry name" value="ATP-grasp fold, B domain"/>
    <property type="match status" value="1"/>
</dbReference>
<keyword evidence="10" id="KW-0443">Lipid metabolism</keyword>
<comment type="pathway">
    <text evidence="2">Lipid metabolism; malonyl-CoA biosynthesis; malonyl-CoA from acetyl-CoA: step 1/1.</text>
</comment>
<dbReference type="OrthoDB" id="9807469at2"/>
<dbReference type="EC" id="6.3.4.14" evidence="4"/>
<dbReference type="InterPro" id="IPR011054">
    <property type="entry name" value="Rudment_hybrid_motif"/>
</dbReference>
<dbReference type="InterPro" id="IPR011761">
    <property type="entry name" value="ATP-grasp"/>
</dbReference>
<evidence type="ECO:0000256" key="4">
    <source>
        <dbReference type="ARBA" id="ARBA00013263"/>
    </source>
</evidence>
<dbReference type="Pfam" id="PF00289">
    <property type="entry name" value="Biotin_carb_N"/>
    <property type="match status" value="1"/>
</dbReference>
<dbReference type="PROSITE" id="PS00866">
    <property type="entry name" value="CPSASE_1"/>
    <property type="match status" value="1"/>
</dbReference>
<dbReference type="EMBL" id="FNHF01000001">
    <property type="protein sequence ID" value="SDL70468.1"/>
    <property type="molecule type" value="Genomic_DNA"/>
</dbReference>
<comment type="subunit">
    <text evidence="3">Acetyl-CoA carboxylase is a heterohexamer of biotin carboxyl carrier protein, biotin carboxylase and the two subunits of carboxyl transferase in a 2:2 complex.</text>
</comment>
<evidence type="ECO:0000256" key="1">
    <source>
        <dbReference type="ARBA" id="ARBA00003761"/>
    </source>
</evidence>
<reference evidence="17" key="1">
    <citation type="submission" date="2016-10" db="EMBL/GenBank/DDBJ databases">
        <authorList>
            <person name="Varghese N."/>
            <person name="Submissions S."/>
        </authorList>
    </citation>
    <scope>NUCLEOTIDE SEQUENCE [LARGE SCALE GENOMIC DNA]</scope>
    <source>
        <strain evidence="17">CGMCC 1.6199</strain>
    </source>
</reference>
<feature type="domain" description="Biotin carboxylation" evidence="15">
    <location>
        <begin position="1"/>
        <end position="445"/>
    </location>
</feature>
<dbReference type="GO" id="GO:0006633">
    <property type="term" value="P:fatty acid biosynthetic process"/>
    <property type="evidence" value="ECO:0007669"/>
    <property type="project" value="UniProtKB-KW"/>
</dbReference>
<accession>A0A1G9M8B8</accession>
<dbReference type="Pfam" id="PF02785">
    <property type="entry name" value="Biotin_carb_C"/>
    <property type="match status" value="1"/>
</dbReference>
<evidence type="ECO:0000256" key="13">
    <source>
        <dbReference type="PROSITE-ProRule" id="PRU00409"/>
    </source>
</evidence>
<keyword evidence="10" id="KW-0275">Fatty acid biosynthesis</keyword>
<keyword evidence="11" id="KW-0092">Biotin</keyword>
<dbReference type="FunFam" id="3.30.1490.20:FF:000003">
    <property type="entry name" value="acetyl-CoA carboxylase isoform X1"/>
    <property type="match status" value="1"/>
</dbReference>
<evidence type="ECO:0000256" key="8">
    <source>
        <dbReference type="ARBA" id="ARBA00022832"/>
    </source>
</evidence>
<dbReference type="SMART" id="SM00878">
    <property type="entry name" value="Biotin_carb_C"/>
    <property type="match status" value="1"/>
</dbReference>
<dbReference type="STRING" id="482461.SAMN05216244_0478"/>
<evidence type="ECO:0000256" key="7">
    <source>
        <dbReference type="ARBA" id="ARBA00022741"/>
    </source>
</evidence>
<dbReference type="GO" id="GO:0005524">
    <property type="term" value="F:ATP binding"/>
    <property type="evidence" value="ECO:0007669"/>
    <property type="project" value="UniProtKB-UniRule"/>
</dbReference>
<proteinExistence type="predicted"/>
<dbReference type="SUPFAM" id="SSF51246">
    <property type="entry name" value="Rudiment single hybrid motif"/>
    <property type="match status" value="1"/>
</dbReference>
<dbReference type="InterPro" id="IPR016185">
    <property type="entry name" value="PreATP-grasp_dom_sf"/>
</dbReference>
<evidence type="ECO:0000313" key="16">
    <source>
        <dbReference type="EMBL" id="SDL70468.1"/>
    </source>
</evidence>
<keyword evidence="5" id="KW-0444">Lipid biosynthesis</keyword>
<dbReference type="InterPro" id="IPR005481">
    <property type="entry name" value="BC-like_N"/>
</dbReference>
<evidence type="ECO:0000256" key="12">
    <source>
        <dbReference type="ARBA" id="ARBA00048600"/>
    </source>
</evidence>
<evidence type="ECO:0000256" key="10">
    <source>
        <dbReference type="ARBA" id="ARBA00023160"/>
    </source>
</evidence>
<dbReference type="SUPFAM" id="SSF56059">
    <property type="entry name" value="Glutathione synthetase ATP-binding domain-like"/>
    <property type="match status" value="1"/>
</dbReference>
<evidence type="ECO:0000256" key="6">
    <source>
        <dbReference type="ARBA" id="ARBA00022598"/>
    </source>
</evidence>
<evidence type="ECO:0000256" key="5">
    <source>
        <dbReference type="ARBA" id="ARBA00022516"/>
    </source>
</evidence>
<dbReference type="FunFam" id="3.30.470.20:FF:000028">
    <property type="entry name" value="Methylcrotonoyl-CoA carboxylase subunit alpha, mitochondrial"/>
    <property type="match status" value="1"/>
</dbReference>
<dbReference type="InterPro" id="IPR050856">
    <property type="entry name" value="Biotin_carboxylase_complex"/>
</dbReference>
<dbReference type="PROSITE" id="PS50979">
    <property type="entry name" value="BC"/>
    <property type="match status" value="1"/>
</dbReference>
<evidence type="ECO:0000256" key="3">
    <source>
        <dbReference type="ARBA" id="ARBA00011750"/>
    </source>
</evidence>
<dbReference type="AlphaFoldDB" id="A0A1G9M8B8"/>
<keyword evidence="7 13" id="KW-0547">Nucleotide-binding</keyword>
<comment type="catalytic activity">
    <reaction evidence="12">
        <text>N(6)-biotinyl-L-lysyl-[protein] + hydrogencarbonate + ATP = N(6)-carboxybiotinyl-L-lysyl-[protein] + ADP + phosphate + H(+)</text>
        <dbReference type="Rhea" id="RHEA:13501"/>
        <dbReference type="Rhea" id="RHEA-COMP:10505"/>
        <dbReference type="Rhea" id="RHEA-COMP:10506"/>
        <dbReference type="ChEBI" id="CHEBI:15378"/>
        <dbReference type="ChEBI" id="CHEBI:17544"/>
        <dbReference type="ChEBI" id="CHEBI:30616"/>
        <dbReference type="ChEBI" id="CHEBI:43474"/>
        <dbReference type="ChEBI" id="CHEBI:83144"/>
        <dbReference type="ChEBI" id="CHEBI:83145"/>
        <dbReference type="ChEBI" id="CHEBI:456216"/>
        <dbReference type="EC" id="6.3.4.14"/>
    </reaction>
</comment>
<evidence type="ECO:0000256" key="2">
    <source>
        <dbReference type="ARBA" id="ARBA00004956"/>
    </source>
</evidence>
<dbReference type="Proteomes" id="UP000182347">
    <property type="component" value="Unassembled WGS sequence"/>
</dbReference>
<evidence type="ECO:0000259" key="14">
    <source>
        <dbReference type="PROSITE" id="PS50975"/>
    </source>
</evidence>
<keyword evidence="8" id="KW-0276">Fatty acid metabolism</keyword>
<keyword evidence="17" id="KW-1185">Reference proteome</keyword>
<dbReference type="NCBIfam" id="NF006367">
    <property type="entry name" value="PRK08591.1"/>
    <property type="match status" value="1"/>
</dbReference>
<dbReference type="PANTHER" id="PTHR18866">
    <property type="entry name" value="CARBOXYLASE:PYRUVATE/ACETYL-COA/PROPIONYL-COA CARBOXYLASE"/>
    <property type="match status" value="1"/>
</dbReference>
<dbReference type="PANTHER" id="PTHR18866:SF33">
    <property type="entry name" value="METHYLCROTONOYL-COA CARBOXYLASE SUBUNIT ALPHA, MITOCHONDRIAL-RELATED"/>
    <property type="match status" value="1"/>
</dbReference>
<dbReference type="GO" id="GO:0004075">
    <property type="term" value="F:biotin carboxylase activity"/>
    <property type="evidence" value="ECO:0007669"/>
    <property type="project" value="UniProtKB-EC"/>
</dbReference>
<gene>
    <name evidence="16" type="ORF">SAMN05216244_0478</name>
</gene>
<feature type="domain" description="ATP-grasp" evidence="14">
    <location>
        <begin position="120"/>
        <end position="317"/>
    </location>
</feature>
<evidence type="ECO:0000259" key="15">
    <source>
        <dbReference type="PROSITE" id="PS50979"/>
    </source>
</evidence>
<protein>
    <recommendedName>
        <fullName evidence="4">biotin carboxylase</fullName>
        <ecNumber evidence="4">6.3.4.14</ecNumber>
    </recommendedName>
</protein>
<dbReference type="PROSITE" id="PS00867">
    <property type="entry name" value="CPSASE_2"/>
    <property type="match status" value="1"/>
</dbReference>
<dbReference type="Pfam" id="PF02786">
    <property type="entry name" value="CPSase_L_D2"/>
    <property type="match status" value="1"/>
</dbReference>
<evidence type="ECO:0000256" key="11">
    <source>
        <dbReference type="ARBA" id="ARBA00023267"/>
    </source>
</evidence>
<comment type="function">
    <text evidence="1">This protein is a component of the acetyl coenzyme A carboxylase complex; first, biotin carboxylase catalyzes the carboxylation of the carrier protein and then the transcarboxylase transfers the carboxyl group to form malonyl-CoA.</text>
</comment>
<keyword evidence="9 13" id="KW-0067">ATP-binding</keyword>
<dbReference type="PROSITE" id="PS50975">
    <property type="entry name" value="ATP_GRASP"/>
    <property type="match status" value="1"/>
</dbReference>
<organism evidence="16 17">
    <name type="scientific">Sediminibacillus halophilus</name>
    <dbReference type="NCBI Taxonomy" id="482461"/>
    <lineage>
        <taxon>Bacteria</taxon>
        <taxon>Bacillati</taxon>
        <taxon>Bacillota</taxon>
        <taxon>Bacilli</taxon>
        <taxon>Bacillales</taxon>
        <taxon>Bacillaceae</taxon>
        <taxon>Sediminibacillus</taxon>
    </lineage>
</organism>
<dbReference type="FunFam" id="3.40.50.20:FF:000010">
    <property type="entry name" value="Propionyl-CoA carboxylase subunit alpha"/>
    <property type="match status" value="1"/>
</dbReference>